<dbReference type="PANTHER" id="PTHR47892">
    <property type="entry name" value="UNIVERSAL STRESS PROTEIN E"/>
    <property type="match status" value="1"/>
</dbReference>
<dbReference type="Proteomes" id="UP000755667">
    <property type="component" value="Unassembled WGS sequence"/>
</dbReference>
<evidence type="ECO:0000313" key="7">
    <source>
        <dbReference type="EMBL" id="MBM2415515.1"/>
    </source>
</evidence>
<dbReference type="SUPFAM" id="SSF52402">
    <property type="entry name" value="Adenine nucleotide alpha hydrolases-like"/>
    <property type="match status" value="2"/>
</dbReference>
<evidence type="ECO:0000256" key="2">
    <source>
        <dbReference type="ARBA" id="ARBA00008791"/>
    </source>
</evidence>
<evidence type="ECO:0000256" key="1">
    <source>
        <dbReference type="ARBA" id="ARBA00004496"/>
    </source>
</evidence>
<proteinExistence type="inferred from homology"/>
<protein>
    <submittedName>
        <fullName evidence="6">Universal stress protein</fullName>
    </submittedName>
</protein>
<accession>A0A9Q2NUC6</accession>
<comment type="similarity">
    <text evidence="2">Belongs to the universal stress protein A family.</text>
</comment>
<dbReference type="EMBL" id="JAFBXF010000001">
    <property type="protein sequence ID" value="MBM2415515.1"/>
    <property type="molecule type" value="Genomic_DNA"/>
</dbReference>
<dbReference type="InterPro" id="IPR006016">
    <property type="entry name" value="UspA"/>
</dbReference>
<gene>
    <name evidence="6" type="ORF">JQX41_00905</name>
    <name evidence="7" type="ORF">JQX48_00905</name>
</gene>
<evidence type="ECO:0000256" key="3">
    <source>
        <dbReference type="ARBA" id="ARBA00022490"/>
    </source>
</evidence>
<comment type="caution">
    <text evidence="6">The sequence shown here is derived from an EMBL/GenBank/DDBJ whole genome shotgun (WGS) entry which is preliminary data.</text>
</comment>
<dbReference type="RefSeq" id="WP_138488049.1">
    <property type="nucleotide sequence ID" value="NZ_JAFBWU010000001.1"/>
</dbReference>
<dbReference type="Gene3D" id="3.40.50.12370">
    <property type="match status" value="1"/>
</dbReference>
<evidence type="ECO:0000313" key="8">
    <source>
        <dbReference type="Proteomes" id="UP000755667"/>
    </source>
</evidence>
<keyword evidence="3" id="KW-0963">Cytoplasm</keyword>
<dbReference type="Proteomes" id="UP000809440">
    <property type="component" value="Unassembled WGS sequence"/>
</dbReference>
<name>A0A9Q2NUC6_9RHOB</name>
<evidence type="ECO:0000256" key="4">
    <source>
        <dbReference type="ARBA" id="ARBA00037131"/>
    </source>
</evidence>
<dbReference type="GO" id="GO:0005737">
    <property type="term" value="C:cytoplasm"/>
    <property type="evidence" value="ECO:0007669"/>
    <property type="project" value="UniProtKB-SubCell"/>
</dbReference>
<feature type="domain" description="UspA" evidence="5">
    <location>
        <begin position="153"/>
        <end position="304"/>
    </location>
</feature>
<evidence type="ECO:0000313" key="9">
    <source>
        <dbReference type="Proteomes" id="UP000809440"/>
    </source>
</evidence>
<dbReference type="EMBL" id="JAFBXE010000001">
    <property type="protein sequence ID" value="MBM2410848.1"/>
    <property type="molecule type" value="Genomic_DNA"/>
</dbReference>
<reference evidence="6 9" key="1">
    <citation type="submission" date="2021-01" db="EMBL/GenBank/DDBJ databases">
        <title>Diatom-associated Roseobacters Show Island Model of Population Structure.</title>
        <authorList>
            <person name="Qu L."/>
            <person name="Feng X."/>
            <person name="Chen Y."/>
            <person name="Li L."/>
            <person name="Wang X."/>
            <person name="Hu Z."/>
            <person name="Wang H."/>
            <person name="Luo H."/>
        </authorList>
    </citation>
    <scope>NUCLEOTIDE SEQUENCE</scope>
    <source>
        <strain evidence="7 9">CC28-63</strain>
        <strain evidence="6">CC28-69</strain>
    </source>
</reference>
<feature type="domain" description="UspA" evidence="5">
    <location>
        <begin position="4"/>
        <end position="146"/>
    </location>
</feature>
<dbReference type="Pfam" id="PF00582">
    <property type="entry name" value="Usp"/>
    <property type="match status" value="2"/>
</dbReference>
<keyword evidence="9" id="KW-1185">Reference proteome</keyword>
<evidence type="ECO:0000259" key="5">
    <source>
        <dbReference type="Pfam" id="PF00582"/>
    </source>
</evidence>
<dbReference type="AlphaFoldDB" id="A0A9Q2NUC6"/>
<comment type="function">
    <text evidence="4">Required for resistance to DNA-damaging agents.</text>
</comment>
<dbReference type="PANTHER" id="PTHR47892:SF1">
    <property type="entry name" value="UNIVERSAL STRESS PROTEIN E"/>
    <property type="match status" value="1"/>
</dbReference>
<comment type="subcellular location">
    <subcellularLocation>
        <location evidence="1">Cytoplasm</location>
    </subcellularLocation>
</comment>
<organism evidence="6 8">
    <name type="scientific">Marivita cryptomonadis</name>
    <dbReference type="NCBI Taxonomy" id="505252"/>
    <lineage>
        <taxon>Bacteria</taxon>
        <taxon>Pseudomonadati</taxon>
        <taxon>Pseudomonadota</taxon>
        <taxon>Alphaproteobacteria</taxon>
        <taxon>Rhodobacterales</taxon>
        <taxon>Roseobacteraceae</taxon>
        <taxon>Marivita</taxon>
    </lineage>
</organism>
<sequence>MQRFKNILFVCDEQSAFELALERVVWLASANEAHVTMVTTIDSGGAQDMSRLFSMIPGLGSHDIGETVIAVHRAKLEDRAQKLRDKGIAVDTKLLIGTPFIEIIRQVLRQGHDIVIKGAHRAAGRRVFPGADMHLLRKCPCPIWVLNSAAEPMSRRILVAVDPDPFEPDRDSLNRTLMDLATSLARNDNAKLDVMNVWHLQEEATLRHGLANIPEGEIDRLVTQTQDDSKGRLQELVAAYAEFDDIMRVLHIKGVAADAIPEHVTAEGIDTIVMGTLTRTGVAGLFIGNTAETILNHVSCSVLTAKAPGFATPIGARPSGGIH</sequence>
<evidence type="ECO:0000313" key="6">
    <source>
        <dbReference type="EMBL" id="MBM2410848.1"/>
    </source>
</evidence>